<dbReference type="SUPFAM" id="SSF52540">
    <property type="entry name" value="P-loop containing nucleoside triphosphate hydrolases"/>
    <property type="match status" value="1"/>
</dbReference>
<dbReference type="InterPro" id="IPR027417">
    <property type="entry name" value="P-loop_NTPase"/>
</dbReference>
<accession>A0A4S3J044</accession>
<name>A0A4S3J044_9EURO</name>
<gene>
    <name evidence="2" type="ORF">EYZ11_012488</name>
</gene>
<organism evidence="2 3">
    <name type="scientific">Aspergillus tanneri</name>
    <dbReference type="NCBI Taxonomy" id="1220188"/>
    <lineage>
        <taxon>Eukaryota</taxon>
        <taxon>Fungi</taxon>
        <taxon>Dikarya</taxon>
        <taxon>Ascomycota</taxon>
        <taxon>Pezizomycotina</taxon>
        <taxon>Eurotiomycetes</taxon>
        <taxon>Eurotiomycetidae</taxon>
        <taxon>Eurotiales</taxon>
        <taxon>Aspergillaceae</taxon>
        <taxon>Aspergillus</taxon>
        <taxon>Aspergillus subgen. Circumdati</taxon>
    </lineage>
</organism>
<reference evidence="2 3" key="1">
    <citation type="submission" date="2019-03" db="EMBL/GenBank/DDBJ databases">
        <title>The genome sequence of a newly discovered highly antifungal drug resistant Aspergillus species, Aspergillus tanneri NIH 1004.</title>
        <authorList>
            <person name="Mounaud S."/>
            <person name="Singh I."/>
            <person name="Joardar V."/>
            <person name="Pakala S."/>
            <person name="Pakala S."/>
            <person name="Venepally P."/>
            <person name="Hoover J."/>
            <person name="Nierman W."/>
            <person name="Chung J."/>
            <person name="Losada L."/>
        </authorList>
    </citation>
    <scope>NUCLEOTIDE SEQUENCE [LARGE SCALE GENOMIC DNA]</scope>
    <source>
        <strain evidence="2 3">NIH1004</strain>
    </source>
</reference>
<proteinExistence type="predicted"/>
<keyword evidence="3" id="KW-1185">Reference proteome</keyword>
<dbReference type="STRING" id="1220188.A0A4S3J044"/>
<dbReference type="EMBL" id="SOSA01000948">
    <property type="protein sequence ID" value="THC88063.1"/>
    <property type="molecule type" value="Genomic_DNA"/>
</dbReference>
<dbReference type="AlphaFoldDB" id="A0A4S3J044"/>
<dbReference type="Proteomes" id="UP000308092">
    <property type="component" value="Unassembled WGS sequence"/>
</dbReference>
<evidence type="ECO:0000259" key="1">
    <source>
        <dbReference type="Pfam" id="PF00271"/>
    </source>
</evidence>
<dbReference type="InterPro" id="IPR001650">
    <property type="entry name" value="Helicase_C-like"/>
</dbReference>
<dbReference type="Pfam" id="PF00271">
    <property type="entry name" value="Helicase_C"/>
    <property type="match status" value="1"/>
</dbReference>
<feature type="domain" description="Helicase C-terminal" evidence="1">
    <location>
        <begin position="7"/>
        <end position="70"/>
    </location>
</feature>
<sequence length="70" mass="7881">MWRIRVSTGKVIIYANVVRQVVDIAQELQCEAYYSRQIDKPSILQRFTQGQTRVIAATSALGMGVDIPNI</sequence>
<evidence type="ECO:0000313" key="3">
    <source>
        <dbReference type="Proteomes" id="UP000308092"/>
    </source>
</evidence>
<dbReference type="Gene3D" id="3.40.50.300">
    <property type="entry name" value="P-loop containing nucleotide triphosphate hydrolases"/>
    <property type="match status" value="1"/>
</dbReference>
<protein>
    <recommendedName>
        <fullName evidence="1">Helicase C-terminal domain-containing protein</fullName>
    </recommendedName>
</protein>
<comment type="caution">
    <text evidence="2">The sequence shown here is derived from an EMBL/GenBank/DDBJ whole genome shotgun (WGS) entry which is preliminary data.</text>
</comment>
<evidence type="ECO:0000313" key="2">
    <source>
        <dbReference type="EMBL" id="THC88063.1"/>
    </source>
</evidence>
<dbReference type="VEuPathDB" id="FungiDB:EYZ11_012488"/>